<reference evidence="1" key="1">
    <citation type="submission" date="2022-05" db="EMBL/GenBank/DDBJ databases">
        <title>Chromosome-level genome of Chaenocephalus aceratus.</title>
        <authorList>
            <person name="Park H."/>
        </authorList>
    </citation>
    <scope>NUCLEOTIDE SEQUENCE</scope>
    <source>
        <strain evidence="1">KU_202001</strain>
    </source>
</reference>
<evidence type="ECO:0000313" key="2">
    <source>
        <dbReference type="Proteomes" id="UP001057452"/>
    </source>
</evidence>
<protein>
    <submittedName>
        <fullName evidence="1">Uncharacterized protein</fullName>
    </submittedName>
</protein>
<keyword evidence="2" id="KW-1185">Reference proteome</keyword>
<sequence>MGSAVFLSGALKHLYIHTHASLGPTHARLDATLVSRSGDCQWKRKSHYSHTSFCSFPSLCEWFSCVLRDKYKK</sequence>
<name>A0ACB9X0Q2_CHAAC</name>
<accession>A0ACB9X0Q2</accession>
<dbReference type="EMBL" id="CM043794">
    <property type="protein sequence ID" value="KAI4819627.1"/>
    <property type="molecule type" value="Genomic_DNA"/>
</dbReference>
<feature type="non-terminal residue" evidence="1">
    <location>
        <position position="73"/>
    </location>
</feature>
<comment type="caution">
    <text evidence="1">The sequence shown here is derived from an EMBL/GenBank/DDBJ whole genome shotgun (WGS) entry which is preliminary data.</text>
</comment>
<dbReference type="Proteomes" id="UP001057452">
    <property type="component" value="Chromosome 10"/>
</dbReference>
<organism evidence="1 2">
    <name type="scientific">Chaenocephalus aceratus</name>
    <name type="common">Blackfin icefish</name>
    <name type="synonym">Chaenichthys aceratus</name>
    <dbReference type="NCBI Taxonomy" id="36190"/>
    <lineage>
        <taxon>Eukaryota</taxon>
        <taxon>Metazoa</taxon>
        <taxon>Chordata</taxon>
        <taxon>Craniata</taxon>
        <taxon>Vertebrata</taxon>
        <taxon>Euteleostomi</taxon>
        <taxon>Actinopterygii</taxon>
        <taxon>Neopterygii</taxon>
        <taxon>Teleostei</taxon>
        <taxon>Neoteleostei</taxon>
        <taxon>Acanthomorphata</taxon>
        <taxon>Eupercaria</taxon>
        <taxon>Perciformes</taxon>
        <taxon>Notothenioidei</taxon>
        <taxon>Channichthyidae</taxon>
        <taxon>Chaenocephalus</taxon>
    </lineage>
</organism>
<gene>
    <name evidence="1" type="ORF">KUCAC02_004867</name>
</gene>
<evidence type="ECO:0000313" key="1">
    <source>
        <dbReference type="EMBL" id="KAI4819627.1"/>
    </source>
</evidence>
<proteinExistence type="predicted"/>